<sequence>MYYKFELFFFLFYFIS</sequence>
<evidence type="ECO:0000313" key="2">
    <source>
        <dbReference type="Proteomes" id="UP001344447"/>
    </source>
</evidence>
<comment type="caution">
    <text evidence="1">The sequence shown here is derived from an EMBL/GenBank/DDBJ whole genome shotgun (WGS) entry which is preliminary data.</text>
</comment>
<gene>
    <name evidence="1" type="ORF">RB653_000629</name>
</gene>
<dbReference type="AlphaFoldDB" id="A0AAN7TX09"/>
<evidence type="ECO:0000313" key="1">
    <source>
        <dbReference type="EMBL" id="KAK5580607.1"/>
    </source>
</evidence>
<organism evidence="1 2">
    <name type="scientific">Dictyostelium firmibasis</name>
    <dbReference type="NCBI Taxonomy" id="79012"/>
    <lineage>
        <taxon>Eukaryota</taxon>
        <taxon>Amoebozoa</taxon>
        <taxon>Evosea</taxon>
        <taxon>Eumycetozoa</taxon>
        <taxon>Dictyostelia</taxon>
        <taxon>Dictyosteliales</taxon>
        <taxon>Dictyosteliaceae</taxon>
        <taxon>Dictyostelium</taxon>
    </lineage>
</organism>
<reference evidence="1 2" key="1">
    <citation type="submission" date="2023-11" db="EMBL/GenBank/DDBJ databases">
        <title>Dfirmibasis_genome.</title>
        <authorList>
            <person name="Edelbroek B."/>
            <person name="Kjellin J."/>
            <person name="Jerlstrom-Hultqvist J."/>
            <person name="Soderbom F."/>
        </authorList>
    </citation>
    <scope>NUCLEOTIDE SEQUENCE [LARGE SCALE GENOMIC DNA]</scope>
    <source>
        <strain evidence="1 2">TNS-C-14</strain>
    </source>
</reference>
<dbReference type="EMBL" id="JAVFKY010000002">
    <property type="protein sequence ID" value="KAK5580607.1"/>
    <property type="molecule type" value="Genomic_DNA"/>
</dbReference>
<proteinExistence type="predicted"/>
<keyword evidence="2" id="KW-1185">Reference proteome</keyword>
<accession>A0AAN7TX09</accession>
<dbReference type="Proteomes" id="UP001344447">
    <property type="component" value="Unassembled WGS sequence"/>
</dbReference>
<protein>
    <submittedName>
        <fullName evidence="1">Uncharacterized protein</fullName>
    </submittedName>
</protein>
<name>A0AAN7TX09_9MYCE</name>